<dbReference type="Proteomes" id="UP000617402">
    <property type="component" value="Unassembled WGS sequence"/>
</dbReference>
<evidence type="ECO:0000313" key="2">
    <source>
        <dbReference type="EMBL" id="MBC9786695.1"/>
    </source>
</evidence>
<dbReference type="InterPro" id="IPR006171">
    <property type="entry name" value="TOPRIM_dom"/>
</dbReference>
<dbReference type="PROSITE" id="PS50880">
    <property type="entry name" value="TOPRIM"/>
    <property type="match status" value="1"/>
</dbReference>
<dbReference type="Pfam" id="PF13155">
    <property type="entry name" value="Toprim_2"/>
    <property type="match status" value="1"/>
</dbReference>
<sequence length="116" mass="13169">MPAKAYLVESEIDAMTLWQMDCPAIAIGGANLSERQRTLLLQSPIQHVILATDNDLAGQRIAQSVWQQLNGYLSITQLQLPEHVKDVNELSRTELEWVIQKEKNLLIWNSVLHPNI</sequence>
<evidence type="ECO:0000313" key="3">
    <source>
        <dbReference type="Proteomes" id="UP000617402"/>
    </source>
</evidence>
<proteinExistence type="predicted"/>
<gene>
    <name evidence="2" type="ORF">H1S01_19830</name>
</gene>
<keyword evidence="3" id="KW-1185">Reference proteome</keyword>
<dbReference type="EMBL" id="JACVHF010000071">
    <property type="protein sequence ID" value="MBC9786695.1"/>
    <property type="molecule type" value="Genomic_DNA"/>
</dbReference>
<protein>
    <submittedName>
        <fullName evidence="2">Toprim domain-containing protein</fullName>
    </submittedName>
</protein>
<dbReference type="SUPFAM" id="SSF56731">
    <property type="entry name" value="DNA primase core"/>
    <property type="match status" value="1"/>
</dbReference>
<dbReference type="CDD" id="cd03364">
    <property type="entry name" value="TOPRIM_DnaG_primases"/>
    <property type="match status" value="1"/>
</dbReference>
<feature type="non-terminal residue" evidence="2">
    <location>
        <position position="1"/>
    </location>
</feature>
<dbReference type="SMART" id="SM00493">
    <property type="entry name" value="TOPRIM"/>
    <property type="match status" value="1"/>
</dbReference>
<feature type="domain" description="Toprim" evidence="1">
    <location>
        <begin position="3"/>
        <end position="81"/>
    </location>
</feature>
<evidence type="ECO:0000259" key="1">
    <source>
        <dbReference type="PROSITE" id="PS50880"/>
    </source>
</evidence>
<organism evidence="2 3">
    <name type="scientific">Heliobacterium chlorum</name>
    <dbReference type="NCBI Taxonomy" id="2698"/>
    <lineage>
        <taxon>Bacteria</taxon>
        <taxon>Bacillati</taxon>
        <taxon>Bacillota</taxon>
        <taxon>Clostridia</taxon>
        <taxon>Eubacteriales</taxon>
        <taxon>Heliobacteriaceae</taxon>
        <taxon>Heliobacterium</taxon>
    </lineage>
</organism>
<dbReference type="InterPro" id="IPR034151">
    <property type="entry name" value="TOPRIM_DnaG_bac"/>
</dbReference>
<dbReference type="RefSeq" id="WP_188042114.1">
    <property type="nucleotide sequence ID" value="NZ_JACVHF010000071.1"/>
</dbReference>
<name>A0ABR7T7F2_HELCL</name>
<accession>A0ABR7T7F2</accession>
<reference evidence="2 3" key="1">
    <citation type="submission" date="2020-07" db="EMBL/GenBank/DDBJ databases">
        <title>Draft whole-genome sequence of Heliobacterium chlorum DSM 3682, type strain.</title>
        <authorList>
            <person name="Kyndt J.A."/>
            <person name="Meyer T.E."/>
            <person name="Imhoff J.F."/>
        </authorList>
    </citation>
    <scope>NUCLEOTIDE SEQUENCE [LARGE SCALE GENOMIC DNA]</scope>
    <source>
        <strain evidence="2 3">DSM 3682</strain>
    </source>
</reference>
<dbReference type="Gene3D" id="3.40.1360.10">
    <property type="match status" value="1"/>
</dbReference>
<comment type="caution">
    <text evidence="2">The sequence shown here is derived from an EMBL/GenBank/DDBJ whole genome shotgun (WGS) entry which is preliminary data.</text>
</comment>